<keyword evidence="5 8" id="KW-1133">Transmembrane helix</keyword>
<evidence type="ECO:0000256" key="6">
    <source>
        <dbReference type="ARBA" id="ARBA00023136"/>
    </source>
</evidence>
<dbReference type="InterPro" id="IPR049142">
    <property type="entry name" value="MS_channel_1st"/>
</dbReference>
<feature type="region of interest" description="Disordered" evidence="7">
    <location>
        <begin position="296"/>
        <end position="315"/>
    </location>
</feature>
<dbReference type="InterPro" id="IPR049278">
    <property type="entry name" value="MS_channel_C"/>
</dbReference>
<evidence type="ECO:0000256" key="1">
    <source>
        <dbReference type="ARBA" id="ARBA00004651"/>
    </source>
</evidence>
<dbReference type="SUPFAM" id="SSF82689">
    <property type="entry name" value="Mechanosensitive channel protein MscS (YggB), C-terminal domain"/>
    <property type="match status" value="1"/>
</dbReference>
<dbReference type="Gene3D" id="3.30.70.100">
    <property type="match status" value="1"/>
</dbReference>
<dbReference type="Pfam" id="PF00924">
    <property type="entry name" value="MS_channel_2nd"/>
    <property type="match status" value="1"/>
</dbReference>
<dbReference type="InterPro" id="IPR045276">
    <property type="entry name" value="YbiO_bact"/>
</dbReference>
<evidence type="ECO:0000256" key="5">
    <source>
        <dbReference type="ARBA" id="ARBA00022989"/>
    </source>
</evidence>
<reference evidence="12" key="1">
    <citation type="submission" date="2022-10" db="EMBL/GenBank/DDBJ databases">
        <title>Rhodococcus sp.75.</title>
        <authorList>
            <person name="Sun M."/>
        </authorList>
    </citation>
    <scope>NUCLEOTIDE SEQUENCE</scope>
    <source>
        <strain evidence="12">75</strain>
    </source>
</reference>
<dbReference type="PANTHER" id="PTHR30460">
    <property type="entry name" value="MODERATE CONDUCTANCE MECHANOSENSITIVE CHANNEL YBIO"/>
    <property type="match status" value="1"/>
</dbReference>
<feature type="domain" description="Mechanosensitive ion channel transmembrane helices 2/3" evidence="11">
    <location>
        <begin position="96"/>
        <end position="136"/>
    </location>
</feature>
<dbReference type="Pfam" id="PF21082">
    <property type="entry name" value="MS_channel_3rd"/>
    <property type="match status" value="1"/>
</dbReference>
<evidence type="ECO:0000313" key="13">
    <source>
        <dbReference type="Proteomes" id="UP001164965"/>
    </source>
</evidence>
<evidence type="ECO:0000256" key="4">
    <source>
        <dbReference type="ARBA" id="ARBA00022692"/>
    </source>
</evidence>
<organism evidence="12 13">
    <name type="scientific">Rhodococcus antarcticus</name>
    <dbReference type="NCBI Taxonomy" id="2987751"/>
    <lineage>
        <taxon>Bacteria</taxon>
        <taxon>Bacillati</taxon>
        <taxon>Actinomycetota</taxon>
        <taxon>Actinomycetes</taxon>
        <taxon>Mycobacteriales</taxon>
        <taxon>Nocardiaceae</taxon>
        <taxon>Rhodococcus</taxon>
    </lineage>
</organism>
<feature type="transmembrane region" description="Helical" evidence="8">
    <location>
        <begin position="20"/>
        <end position="39"/>
    </location>
</feature>
<name>A0ABY6NWR5_9NOCA</name>
<evidence type="ECO:0000313" key="12">
    <source>
        <dbReference type="EMBL" id="UZJ23834.1"/>
    </source>
</evidence>
<evidence type="ECO:0000259" key="11">
    <source>
        <dbReference type="Pfam" id="PF21088"/>
    </source>
</evidence>
<keyword evidence="4 8" id="KW-0812">Transmembrane</keyword>
<evidence type="ECO:0000256" key="3">
    <source>
        <dbReference type="ARBA" id="ARBA00022475"/>
    </source>
</evidence>
<evidence type="ECO:0000259" key="9">
    <source>
        <dbReference type="Pfam" id="PF00924"/>
    </source>
</evidence>
<gene>
    <name evidence="12" type="ORF">RHODO2019_11550</name>
</gene>
<evidence type="ECO:0000259" key="10">
    <source>
        <dbReference type="Pfam" id="PF21082"/>
    </source>
</evidence>
<dbReference type="RefSeq" id="WP_265381942.1">
    <property type="nucleotide sequence ID" value="NZ_CP110615.1"/>
</dbReference>
<feature type="transmembrane region" description="Helical" evidence="8">
    <location>
        <begin position="117"/>
        <end position="139"/>
    </location>
</feature>
<proteinExistence type="inferred from homology"/>
<dbReference type="InterPro" id="IPR023408">
    <property type="entry name" value="MscS_beta-dom_sf"/>
</dbReference>
<comment type="similarity">
    <text evidence="2">Belongs to the MscS (TC 1.A.23) family.</text>
</comment>
<protein>
    <submittedName>
        <fullName evidence="12">Mechanosensitive ion channel family protein</fullName>
    </submittedName>
</protein>
<sequence length="315" mass="33517">MTPTASDLALSDTAQEWLVVRPLQILAIVVGAVLVRYLAQRLIDGLTKDRGPGQVPALLRPLRDRAPERVRTAVSPLVHERRKQRAHTMGSVLKSVTSIAVLSLAVIYVLGVLGLDVAPLIASAGIVGVALGFGAQNLVRDFLSGIFMILEDQYGVGDVVDLGEASGVVETVGLRVTALRDINGTLWYCRNGEVLRVGNKSQGFAVAVLDLPLAHTTDVDVASAVAARVAAEATAESPLSEDVLEPVQVLGVDKVTADTVTLRITVKVRPGRQWAVQRALNQRILDEFDEQGIRPPYPQGRFGGLAEAHAPGTAP</sequence>
<dbReference type="Pfam" id="PF21088">
    <property type="entry name" value="MS_channel_1st"/>
    <property type="match status" value="1"/>
</dbReference>
<dbReference type="Gene3D" id="2.30.30.60">
    <property type="match status" value="1"/>
</dbReference>
<dbReference type="EMBL" id="CP110615">
    <property type="protein sequence ID" value="UZJ23834.1"/>
    <property type="molecule type" value="Genomic_DNA"/>
</dbReference>
<keyword evidence="13" id="KW-1185">Reference proteome</keyword>
<feature type="domain" description="Mechanosensitive ion channel MscS C-terminal" evidence="10">
    <location>
        <begin position="209"/>
        <end position="294"/>
    </location>
</feature>
<dbReference type="Gene3D" id="1.10.287.1260">
    <property type="match status" value="1"/>
</dbReference>
<dbReference type="InterPro" id="IPR011066">
    <property type="entry name" value="MscS_channel_C_sf"/>
</dbReference>
<dbReference type="InterPro" id="IPR006685">
    <property type="entry name" value="MscS_channel_2nd"/>
</dbReference>
<dbReference type="SUPFAM" id="SSF50182">
    <property type="entry name" value="Sm-like ribonucleoproteins"/>
    <property type="match status" value="1"/>
</dbReference>
<evidence type="ECO:0000256" key="2">
    <source>
        <dbReference type="ARBA" id="ARBA00008017"/>
    </source>
</evidence>
<accession>A0ABY6NWR5</accession>
<keyword evidence="3" id="KW-1003">Cell membrane</keyword>
<dbReference type="InterPro" id="IPR011014">
    <property type="entry name" value="MscS_channel_TM-2"/>
</dbReference>
<dbReference type="SUPFAM" id="SSF82861">
    <property type="entry name" value="Mechanosensitive channel protein MscS (YggB), transmembrane region"/>
    <property type="match status" value="1"/>
</dbReference>
<feature type="domain" description="Mechanosensitive ion channel MscS" evidence="9">
    <location>
        <begin position="137"/>
        <end position="196"/>
    </location>
</feature>
<evidence type="ECO:0000256" key="8">
    <source>
        <dbReference type="SAM" id="Phobius"/>
    </source>
</evidence>
<dbReference type="PANTHER" id="PTHR30460:SF0">
    <property type="entry name" value="MODERATE CONDUCTANCE MECHANOSENSITIVE CHANNEL YBIO"/>
    <property type="match status" value="1"/>
</dbReference>
<evidence type="ECO:0000256" key="7">
    <source>
        <dbReference type="SAM" id="MobiDB-lite"/>
    </source>
</evidence>
<feature type="transmembrane region" description="Helical" evidence="8">
    <location>
        <begin position="91"/>
        <end position="111"/>
    </location>
</feature>
<dbReference type="InterPro" id="IPR010920">
    <property type="entry name" value="LSM_dom_sf"/>
</dbReference>
<dbReference type="Proteomes" id="UP001164965">
    <property type="component" value="Chromosome"/>
</dbReference>
<keyword evidence="6 8" id="KW-0472">Membrane</keyword>
<comment type="subcellular location">
    <subcellularLocation>
        <location evidence="1">Cell membrane</location>
        <topology evidence="1">Multi-pass membrane protein</topology>
    </subcellularLocation>
</comment>